<protein>
    <submittedName>
        <fullName evidence="1">Uncharacterized protein</fullName>
    </submittedName>
</protein>
<dbReference type="AlphaFoldDB" id="A0A484BC62"/>
<comment type="caution">
    <text evidence="1">The sequence shown here is derived from an EMBL/GenBank/DDBJ whole genome shotgun (WGS) entry which is preliminary data.</text>
</comment>
<name>A0A484BC62_DRONA</name>
<evidence type="ECO:0000313" key="1">
    <source>
        <dbReference type="EMBL" id="TDG45902.1"/>
    </source>
</evidence>
<dbReference type="Proteomes" id="UP000295192">
    <property type="component" value="Unassembled WGS sequence"/>
</dbReference>
<gene>
    <name evidence="1" type="ORF">AWZ03_007622</name>
</gene>
<organism evidence="1 2">
    <name type="scientific">Drosophila navojoa</name>
    <name type="common">Fruit fly</name>
    <dbReference type="NCBI Taxonomy" id="7232"/>
    <lineage>
        <taxon>Eukaryota</taxon>
        <taxon>Metazoa</taxon>
        <taxon>Ecdysozoa</taxon>
        <taxon>Arthropoda</taxon>
        <taxon>Hexapoda</taxon>
        <taxon>Insecta</taxon>
        <taxon>Pterygota</taxon>
        <taxon>Neoptera</taxon>
        <taxon>Endopterygota</taxon>
        <taxon>Diptera</taxon>
        <taxon>Brachycera</taxon>
        <taxon>Muscomorpha</taxon>
        <taxon>Ephydroidea</taxon>
        <taxon>Drosophilidae</taxon>
        <taxon>Drosophila</taxon>
    </lineage>
</organism>
<reference evidence="1 2" key="1">
    <citation type="journal article" date="2019" name="J. Hered.">
        <title>An Improved Genome Assembly for Drosophila navojoa, the Basal Species in the mojavensis Cluster.</title>
        <authorList>
            <person name="Vanderlinde T."/>
            <person name="Dupim E.G."/>
            <person name="Nazario-Yepiz N.O."/>
            <person name="Carvalho A.B."/>
        </authorList>
    </citation>
    <scope>NUCLEOTIDE SEQUENCE [LARGE SCALE GENOMIC DNA]</scope>
    <source>
        <strain evidence="1">Navoj_Jal97</strain>
        <tissue evidence="1">Whole organism</tissue>
    </source>
</reference>
<keyword evidence="2" id="KW-1185">Reference proteome</keyword>
<evidence type="ECO:0000313" key="2">
    <source>
        <dbReference type="Proteomes" id="UP000295192"/>
    </source>
</evidence>
<sequence>MAGQHGAAKDQEPATGHGRGAICASNFLFLHKPQDRPTDETVGVLAEWEKEWQLVHFRNFAEASRARVTRAKTWPEGSKRDKRCTCRLQLLPEQEQEQEEER</sequence>
<proteinExistence type="predicted"/>
<dbReference type="EMBL" id="LSRL02000068">
    <property type="protein sequence ID" value="TDG45902.1"/>
    <property type="molecule type" value="Genomic_DNA"/>
</dbReference>
<accession>A0A484BC62</accession>